<feature type="region of interest" description="Disordered" evidence="6">
    <location>
        <begin position="139"/>
        <end position="159"/>
    </location>
</feature>
<dbReference type="InterPro" id="IPR013087">
    <property type="entry name" value="Znf_C2H2_type"/>
</dbReference>
<keyword evidence="1" id="KW-0479">Metal-binding</keyword>
<keyword evidence="3 5" id="KW-0863">Zinc-finger</keyword>
<organism evidence="8 9">
    <name type="scientific">Steinernema glaseri</name>
    <dbReference type="NCBI Taxonomy" id="37863"/>
    <lineage>
        <taxon>Eukaryota</taxon>
        <taxon>Metazoa</taxon>
        <taxon>Ecdysozoa</taxon>
        <taxon>Nematoda</taxon>
        <taxon>Chromadorea</taxon>
        <taxon>Rhabditida</taxon>
        <taxon>Tylenchina</taxon>
        <taxon>Panagrolaimomorpha</taxon>
        <taxon>Strongyloidoidea</taxon>
        <taxon>Steinernematidae</taxon>
        <taxon>Steinernema</taxon>
    </lineage>
</organism>
<feature type="domain" description="C2H2-type" evidence="7">
    <location>
        <begin position="105"/>
        <end position="126"/>
    </location>
</feature>
<dbReference type="Gene3D" id="3.30.160.60">
    <property type="entry name" value="Classic Zinc Finger"/>
    <property type="match status" value="3"/>
</dbReference>
<accession>A0A1I8A186</accession>
<evidence type="ECO:0000256" key="3">
    <source>
        <dbReference type="ARBA" id="ARBA00022771"/>
    </source>
</evidence>
<dbReference type="GO" id="GO:0000978">
    <property type="term" value="F:RNA polymerase II cis-regulatory region sequence-specific DNA binding"/>
    <property type="evidence" value="ECO:0007669"/>
    <property type="project" value="TreeGrafter"/>
</dbReference>
<evidence type="ECO:0000313" key="8">
    <source>
        <dbReference type="Proteomes" id="UP000095287"/>
    </source>
</evidence>
<dbReference type="Proteomes" id="UP000095287">
    <property type="component" value="Unplaced"/>
</dbReference>
<reference evidence="9" key="1">
    <citation type="submission" date="2016-11" db="UniProtKB">
        <authorList>
            <consortium name="WormBaseParasite"/>
        </authorList>
    </citation>
    <scope>IDENTIFICATION</scope>
</reference>
<feature type="compositionally biased region" description="Basic and acidic residues" evidence="6">
    <location>
        <begin position="141"/>
        <end position="159"/>
    </location>
</feature>
<dbReference type="PROSITE" id="PS50157">
    <property type="entry name" value="ZINC_FINGER_C2H2_2"/>
    <property type="match status" value="4"/>
</dbReference>
<dbReference type="GO" id="GO:0000981">
    <property type="term" value="F:DNA-binding transcription factor activity, RNA polymerase II-specific"/>
    <property type="evidence" value="ECO:0007669"/>
    <property type="project" value="TreeGrafter"/>
</dbReference>
<dbReference type="FunFam" id="3.30.160.60:FF:000218">
    <property type="entry name" value="Zinc finger protein 10"/>
    <property type="match status" value="1"/>
</dbReference>
<dbReference type="Pfam" id="PF00096">
    <property type="entry name" value="zf-C2H2"/>
    <property type="match status" value="3"/>
</dbReference>
<dbReference type="InterPro" id="IPR036236">
    <property type="entry name" value="Znf_C2H2_sf"/>
</dbReference>
<dbReference type="PANTHER" id="PTHR19818:SF139">
    <property type="entry name" value="PAIR-RULE PROTEIN ODD-PAIRED"/>
    <property type="match status" value="1"/>
</dbReference>
<keyword evidence="4" id="KW-0862">Zinc</keyword>
<evidence type="ECO:0000256" key="1">
    <source>
        <dbReference type="ARBA" id="ARBA00022723"/>
    </source>
</evidence>
<dbReference type="SUPFAM" id="SSF57667">
    <property type="entry name" value="beta-beta-alpha zinc fingers"/>
    <property type="match status" value="2"/>
</dbReference>
<sequence length="159" mass="18741">MQLTEHVEIFHLHQKNYTCDVCSSSFGRRGTLRRHKEMVHLGRTFKCTYENCDHPAYKCSKALRAHIRSAHTGERPYKCSFCVRTFVRRNDMKVHEKIHYDSNAKRCERCGMGFRSEAYLKRHQKTCETVRIMTDAGVRAQPERKAKSKMTRDVQEDVV</sequence>
<name>A0A1I8A186_9BILA</name>
<dbReference type="GO" id="GO:0045944">
    <property type="term" value="P:positive regulation of transcription by RNA polymerase II"/>
    <property type="evidence" value="ECO:0007669"/>
    <property type="project" value="UniProtKB-ARBA"/>
</dbReference>
<dbReference type="GO" id="GO:0008270">
    <property type="term" value="F:zinc ion binding"/>
    <property type="evidence" value="ECO:0007669"/>
    <property type="project" value="UniProtKB-KW"/>
</dbReference>
<feature type="domain" description="C2H2-type" evidence="7">
    <location>
        <begin position="17"/>
        <end position="45"/>
    </location>
</feature>
<evidence type="ECO:0000313" key="9">
    <source>
        <dbReference type="WBParaSite" id="L893_g31839.t1"/>
    </source>
</evidence>
<keyword evidence="2" id="KW-0677">Repeat</keyword>
<dbReference type="GO" id="GO:0005634">
    <property type="term" value="C:nucleus"/>
    <property type="evidence" value="ECO:0007669"/>
    <property type="project" value="UniProtKB-ARBA"/>
</dbReference>
<evidence type="ECO:0000256" key="4">
    <source>
        <dbReference type="ARBA" id="ARBA00022833"/>
    </source>
</evidence>
<proteinExistence type="predicted"/>
<dbReference type="PANTHER" id="PTHR19818">
    <property type="entry name" value="ZINC FINGER PROTEIN ZIC AND GLI"/>
    <property type="match status" value="1"/>
</dbReference>
<dbReference type="PROSITE" id="PS00028">
    <property type="entry name" value="ZINC_FINGER_C2H2_1"/>
    <property type="match status" value="2"/>
</dbReference>
<dbReference type="InterPro" id="IPR050329">
    <property type="entry name" value="GLI_C2H2-zinc-finger"/>
</dbReference>
<evidence type="ECO:0000256" key="6">
    <source>
        <dbReference type="SAM" id="MobiDB-lite"/>
    </source>
</evidence>
<feature type="domain" description="C2H2-type" evidence="7">
    <location>
        <begin position="45"/>
        <end position="76"/>
    </location>
</feature>
<protein>
    <submittedName>
        <fullName evidence="9">C2H2-type domain-containing protein</fullName>
    </submittedName>
</protein>
<evidence type="ECO:0000256" key="2">
    <source>
        <dbReference type="ARBA" id="ARBA00022737"/>
    </source>
</evidence>
<dbReference type="AlphaFoldDB" id="A0A1I8A186"/>
<evidence type="ECO:0000256" key="5">
    <source>
        <dbReference type="PROSITE-ProRule" id="PRU00042"/>
    </source>
</evidence>
<evidence type="ECO:0000259" key="7">
    <source>
        <dbReference type="PROSITE" id="PS50157"/>
    </source>
</evidence>
<dbReference type="WBParaSite" id="L893_g31839.t1">
    <property type="protein sequence ID" value="L893_g31839.t1"/>
    <property type="gene ID" value="L893_g31839"/>
</dbReference>
<dbReference type="SMART" id="SM00355">
    <property type="entry name" value="ZnF_C2H2"/>
    <property type="match status" value="4"/>
</dbReference>
<feature type="domain" description="C2H2-type" evidence="7">
    <location>
        <begin position="77"/>
        <end position="104"/>
    </location>
</feature>
<keyword evidence="8" id="KW-1185">Reference proteome</keyword>